<proteinExistence type="inferred from homology"/>
<evidence type="ECO:0000256" key="3">
    <source>
        <dbReference type="ARBA" id="ARBA00022692"/>
    </source>
</evidence>
<evidence type="ECO:0000256" key="1">
    <source>
        <dbReference type="ARBA" id="ARBA00004141"/>
    </source>
</evidence>
<dbReference type="Proteomes" id="UP000178349">
    <property type="component" value="Unassembled WGS sequence"/>
</dbReference>
<name>A0A1F6NSD5_9BACT</name>
<evidence type="ECO:0008006" key="9">
    <source>
        <dbReference type="Google" id="ProtNLM"/>
    </source>
</evidence>
<comment type="caution">
    <text evidence="7">The sequence shown here is derived from an EMBL/GenBank/DDBJ whole genome shotgun (WGS) entry which is preliminary data.</text>
</comment>
<evidence type="ECO:0000313" key="7">
    <source>
        <dbReference type="EMBL" id="OGH86524.1"/>
    </source>
</evidence>
<sequence>MLKGKANFSKMRAIFFFGLIGILTLGVLYLFAPFFYPIFWAAVLAVVFYPLYKWFLKLFKNEGVSAGVSASIVFLMLILVVSILSILLVNQSISLYSAVSKSGLFQDSNQVSNWIEKTPLEPYLSDIKSNWTNYANDFTKKLSSQIINFITDSTRVSLIFIFKLFIMFYTLYYFFKDGKRLLLWLEKISPLGNKYEVSLYDRFTSTVRATLKSTLFVGTIQGTLGGLIFWLTGVKGSFVWGVIMVIIAIIPAVGPSLVLGIAAIIMLVVGNIWQAIVLAIAAVVISFVDNLIRPAFIGKDIQMHPLLVFFSILGGLALFGASGFVIGPVIAALYLSVMAIYESYYKKELKDN</sequence>
<feature type="transmembrane region" description="Helical" evidence="6">
    <location>
        <begin position="238"/>
        <end position="269"/>
    </location>
</feature>
<feature type="transmembrane region" description="Helical" evidence="6">
    <location>
        <begin position="156"/>
        <end position="175"/>
    </location>
</feature>
<dbReference type="PANTHER" id="PTHR21716:SF4">
    <property type="entry name" value="TRANSMEMBRANE PROTEIN 245"/>
    <property type="match status" value="1"/>
</dbReference>
<keyword evidence="4 6" id="KW-1133">Transmembrane helix</keyword>
<reference evidence="7 8" key="1">
    <citation type="journal article" date="2016" name="Nat. Commun.">
        <title>Thousands of microbial genomes shed light on interconnected biogeochemical processes in an aquifer system.</title>
        <authorList>
            <person name="Anantharaman K."/>
            <person name="Brown C.T."/>
            <person name="Hug L.A."/>
            <person name="Sharon I."/>
            <person name="Castelle C.J."/>
            <person name="Probst A.J."/>
            <person name="Thomas B.C."/>
            <person name="Singh A."/>
            <person name="Wilkins M.J."/>
            <person name="Karaoz U."/>
            <person name="Brodie E.L."/>
            <person name="Williams K.H."/>
            <person name="Hubbard S.S."/>
            <person name="Banfield J.F."/>
        </authorList>
    </citation>
    <scope>NUCLEOTIDE SEQUENCE [LARGE SCALE GENOMIC DNA]</scope>
</reference>
<keyword evidence="3 6" id="KW-0812">Transmembrane</keyword>
<evidence type="ECO:0000313" key="8">
    <source>
        <dbReference type="Proteomes" id="UP000178349"/>
    </source>
</evidence>
<evidence type="ECO:0000256" key="6">
    <source>
        <dbReference type="SAM" id="Phobius"/>
    </source>
</evidence>
<accession>A0A1F6NSD5</accession>
<comment type="subcellular location">
    <subcellularLocation>
        <location evidence="1">Membrane</location>
        <topology evidence="1">Multi-pass membrane protein</topology>
    </subcellularLocation>
</comment>
<comment type="similarity">
    <text evidence="2">Belongs to the autoinducer-2 exporter (AI-2E) (TC 2.A.86) family.</text>
</comment>
<organism evidence="7 8">
    <name type="scientific">Candidatus Magasanikbacteria bacterium RIFOXYC12_FULL_33_11</name>
    <dbReference type="NCBI Taxonomy" id="1798701"/>
    <lineage>
        <taxon>Bacteria</taxon>
        <taxon>Candidatus Magasanikiibacteriota</taxon>
    </lineage>
</organism>
<evidence type="ECO:0000256" key="4">
    <source>
        <dbReference type="ARBA" id="ARBA00022989"/>
    </source>
</evidence>
<keyword evidence="5 6" id="KW-0472">Membrane</keyword>
<dbReference type="GO" id="GO:0016020">
    <property type="term" value="C:membrane"/>
    <property type="evidence" value="ECO:0007669"/>
    <property type="project" value="UniProtKB-SubCell"/>
</dbReference>
<feature type="transmembrane region" description="Helical" evidence="6">
    <location>
        <begin position="68"/>
        <end position="89"/>
    </location>
</feature>
<evidence type="ECO:0000256" key="2">
    <source>
        <dbReference type="ARBA" id="ARBA00009773"/>
    </source>
</evidence>
<feature type="transmembrane region" description="Helical" evidence="6">
    <location>
        <begin position="308"/>
        <end position="341"/>
    </location>
</feature>
<gene>
    <name evidence="7" type="ORF">A2493_03120</name>
</gene>
<protein>
    <recommendedName>
        <fullName evidence="9">AI-2E family transporter</fullName>
    </recommendedName>
</protein>
<feature type="transmembrane region" description="Helical" evidence="6">
    <location>
        <begin position="38"/>
        <end position="56"/>
    </location>
</feature>
<dbReference type="EMBL" id="MFQW01000015">
    <property type="protein sequence ID" value="OGH86524.1"/>
    <property type="molecule type" value="Genomic_DNA"/>
</dbReference>
<evidence type="ECO:0000256" key="5">
    <source>
        <dbReference type="ARBA" id="ARBA00023136"/>
    </source>
</evidence>
<dbReference type="Pfam" id="PF01594">
    <property type="entry name" value="AI-2E_transport"/>
    <property type="match status" value="1"/>
</dbReference>
<feature type="transmembrane region" description="Helical" evidence="6">
    <location>
        <begin position="12"/>
        <end position="32"/>
    </location>
</feature>
<dbReference type="AlphaFoldDB" id="A0A1F6NSD5"/>
<dbReference type="PANTHER" id="PTHR21716">
    <property type="entry name" value="TRANSMEMBRANE PROTEIN"/>
    <property type="match status" value="1"/>
</dbReference>
<feature type="transmembrane region" description="Helical" evidence="6">
    <location>
        <begin position="214"/>
        <end position="232"/>
    </location>
</feature>
<dbReference type="InterPro" id="IPR002549">
    <property type="entry name" value="AI-2E-like"/>
</dbReference>